<dbReference type="InterPro" id="IPR002885">
    <property type="entry name" value="PPR_rpt"/>
</dbReference>
<dbReference type="PANTHER" id="PTHR47942:SF16">
    <property type="entry name" value="PENTATRICOPEPTIDE REPEAT DOMAIN CONTAINING PROTEIN-RELATED"/>
    <property type="match status" value="1"/>
</dbReference>
<sequence length="167" mass="19292">MKIENCLVSEDVLLSICRGYVRVHRPFHSLRVFHKTKDFDCDPTHKEHERIGFPPTVASLNVLIKALCRNEKTVDVGVKIFLEMPKRGCDPDCYTYGTLISGFFRFGRIDEAKLFEEMVEKHCSLTVVTYNSMIHGLCEAKNVGEAMRYLEEMKSKDIEPNVFTYSF</sequence>
<keyword evidence="5" id="KW-1185">Reference proteome</keyword>
<dbReference type="NCBIfam" id="TIGR00756">
    <property type="entry name" value="PPR"/>
    <property type="match status" value="3"/>
</dbReference>
<accession>A0ABC8K6J0</accession>
<dbReference type="PROSITE" id="PS51375">
    <property type="entry name" value="PPR"/>
    <property type="match status" value="2"/>
</dbReference>
<evidence type="ECO:0008006" key="6">
    <source>
        <dbReference type="Google" id="ProtNLM"/>
    </source>
</evidence>
<comment type="caution">
    <text evidence="4">The sequence shown here is derived from an EMBL/GenBank/DDBJ whole genome shotgun (WGS) entry which is preliminary data.</text>
</comment>
<dbReference type="PANTHER" id="PTHR47942">
    <property type="entry name" value="TETRATRICOPEPTIDE REPEAT (TPR)-LIKE SUPERFAMILY PROTEIN-RELATED"/>
    <property type="match status" value="1"/>
</dbReference>
<evidence type="ECO:0000256" key="2">
    <source>
        <dbReference type="ARBA" id="ARBA00022737"/>
    </source>
</evidence>
<gene>
    <name evidence="4" type="ORF">ERUC_LOCUS19207</name>
</gene>
<evidence type="ECO:0000256" key="3">
    <source>
        <dbReference type="PROSITE-ProRule" id="PRU00708"/>
    </source>
</evidence>
<evidence type="ECO:0000313" key="4">
    <source>
        <dbReference type="EMBL" id="CAH8353452.1"/>
    </source>
</evidence>
<evidence type="ECO:0000256" key="1">
    <source>
        <dbReference type="ARBA" id="ARBA00007626"/>
    </source>
</evidence>
<feature type="repeat" description="PPR" evidence="3">
    <location>
        <begin position="56"/>
        <end position="91"/>
    </location>
</feature>
<dbReference type="Gene3D" id="1.25.40.10">
    <property type="entry name" value="Tetratricopeptide repeat domain"/>
    <property type="match status" value="2"/>
</dbReference>
<keyword evidence="2" id="KW-0677">Repeat</keyword>
<name>A0ABC8K6J0_ERUVS</name>
<proteinExistence type="inferred from homology"/>
<reference evidence="4 5" key="1">
    <citation type="submission" date="2022-03" db="EMBL/GenBank/DDBJ databases">
        <authorList>
            <person name="Macdonald S."/>
            <person name="Ahmed S."/>
            <person name="Newling K."/>
        </authorList>
    </citation>
    <scope>NUCLEOTIDE SEQUENCE [LARGE SCALE GENOMIC DNA]</scope>
</reference>
<comment type="similarity">
    <text evidence="1">Belongs to the PPR family. P subfamily.</text>
</comment>
<dbReference type="InterPro" id="IPR051222">
    <property type="entry name" value="PPR/CCM1_RNA-binding"/>
</dbReference>
<organism evidence="4 5">
    <name type="scientific">Eruca vesicaria subsp. sativa</name>
    <name type="common">Garden rocket</name>
    <name type="synonym">Eruca sativa</name>
    <dbReference type="NCBI Taxonomy" id="29727"/>
    <lineage>
        <taxon>Eukaryota</taxon>
        <taxon>Viridiplantae</taxon>
        <taxon>Streptophyta</taxon>
        <taxon>Embryophyta</taxon>
        <taxon>Tracheophyta</taxon>
        <taxon>Spermatophyta</taxon>
        <taxon>Magnoliopsida</taxon>
        <taxon>eudicotyledons</taxon>
        <taxon>Gunneridae</taxon>
        <taxon>Pentapetalae</taxon>
        <taxon>rosids</taxon>
        <taxon>malvids</taxon>
        <taxon>Brassicales</taxon>
        <taxon>Brassicaceae</taxon>
        <taxon>Brassiceae</taxon>
        <taxon>Eruca</taxon>
    </lineage>
</organism>
<evidence type="ECO:0000313" key="5">
    <source>
        <dbReference type="Proteomes" id="UP001642260"/>
    </source>
</evidence>
<dbReference type="Proteomes" id="UP001642260">
    <property type="component" value="Unassembled WGS sequence"/>
</dbReference>
<protein>
    <recommendedName>
        <fullName evidence="6">Pentatricopeptide repeat-containing protein</fullName>
    </recommendedName>
</protein>
<dbReference type="InterPro" id="IPR011990">
    <property type="entry name" value="TPR-like_helical_dom_sf"/>
</dbReference>
<dbReference type="AlphaFoldDB" id="A0ABC8K6J0"/>
<dbReference type="EMBL" id="CAKOAT010182044">
    <property type="protein sequence ID" value="CAH8353452.1"/>
    <property type="molecule type" value="Genomic_DNA"/>
</dbReference>
<dbReference type="Pfam" id="PF13041">
    <property type="entry name" value="PPR_2"/>
    <property type="match status" value="2"/>
</dbReference>
<feature type="repeat" description="PPR" evidence="3">
    <location>
        <begin position="126"/>
        <end position="160"/>
    </location>
</feature>